<reference evidence="1" key="1">
    <citation type="submission" date="2022-11" db="UniProtKB">
        <authorList>
            <consortium name="EnsemblMetazoa"/>
        </authorList>
    </citation>
    <scope>IDENTIFICATION</scope>
</reference>
<organism evidence="1 2">
    <name type="scientific">Patiria miniata</name>
    <name type="common">Bat star</name>
    <name type="synonym">Asterina miniata</name>
    <dbReference type="NCBI Taxonomy" id="46514"/>
    <lineage>
        <taxon>Eukaryota</taxon>
        <taxon>Metazoa</taxon>
        <taxon>Echinodermata</taxon>
        <taxon>Eleutherozoa</taxon>
        <taxon>Asterozoa</taxon>
        <taxon>Asteroidea</taxon>
        <taxon>Valvatacea</taxon>
        <taxon>Valvatida</taxon>
        <taxon>Asterinidae</taxon>
        <taxon>Patiria</taxon>
    </lineage>
</organism>
<evidence type="ECO:0000313" key="2">
    <source>
        <dbReference type="Proteomes" id="UP000887568"/>
    </source>
</evidence>
<accession>A0A914B4T2</accession>
<proteinExistence type="predicted"/>
<dbReference type="RefSeq" id="XP_038070496.1">
    <property type="nucleotide sequence ID" value="XM_038214568.1"/>
</dbReference>
<sequence length="157" mass="17649">MSSAWKLILPRCGLFDVDAYTDKTICPAHSNKLGLSWTSSRKCCHLLHKVKGKPFLGGNKATSREMFDRWGILSTVGTGICRGCLSKHKQAVTHQTAEQLPPSDVLSKRNKKSSSVQSVISHRWLVYHLSNPPTQSALQFMSIHLSHHQLMEILQRM</sequence>
<protein>
    <submittedName>
        <fullName evidence="1">Uncharacterized protein</fullName>
    </submittedName>
</protein>
<dbReference type="AlphaFoldDB" id="A0A914B4T2"/>
<dbReference type="Proteomes" id="UP000887568">
    <property type="component" value="Unplaced"/>
</dbReference>
<dbReference type="GeneID" id="119739583"/>
<keyword evidence="2" id="KW-1185">Reference proteome</keyword>
<name>A0A914B4T2_PATMI</name>
<dbReference type="EnsemblMetazoa" id="XM_038214568.1">
    <property type="protein sequence ID" value="XP_038070496.1"/>
    <property type="gene ID" value="LOC119739583"/>
</dbReference>
<evidence type="ECO:0000313" key="1">
    <source>
        <dbReference type="EnsemblMetazoa" id="XP_038070496.1"/>
    </source>
</evidence>